<dbReference type="SUPFAM" id="SSF46785">
    <property type="entry name" value="Winged helix' DNA-binding domain"/>
    <property type="match status" value="1"/>
</dbReference>
<dbReference type="SMART" id="SM00345">
    <property type="entry name" value="HTH_GNTR"/>
    <property type="match status" value="1"/>
</dbReference>
<feature type="domain" description="HTH gntR-type" evidence="4">
    <location>
        <begin position="15"/>
        <end position="82"/>
    </location>
</feature>
<keyword evidence="1" id="KW-0805">Transcription regulation</keyword>
<dbReference type="Proteomes" id="UP001165667">
    <property type="component" value="Unassembled WGS sequence"/>
</dbReference>
<dbReference type="Pfam" id="PF00392">
    <property type="entry name" value="GntR"/>
    <property type="match status" value="1"/>
</dbReference>
<dbReference type="PANTHER" id="PTHR43537">
    <property type="entry name" value="TRANSCRIPTIONAL REGULATOR, GNTR FAMILY"/>
    <property type="match status" value="1"/>
</dbReference>
<dbReference type="Gene3D" id="1.10.10.10">
    <property type="entry name" value="Winged helix-like DNA-binding domain superfamily/Winged helix DNA-binding domain"/>
    <property type="match status" value="1"/>
</dbReference>
<keyword evidence="3" id="KW-0804">Transcription</keyword>
<keyword evidence="2" id="KW-0238">DNA-binding</keyword>
<dbReference type="PANTHER" id="PTHR43537:SF41">
    <property type="entry name" value="TRANSCRIPTIONAL REGULATORY PROTEIN"/>
    <property type="match status" value="1"/>
</dbReference>
<comment type="caution">
    <text evidence="5">The sequence shown here is derived from an EMBL/GenBank/DDBJ whole genome shotgun (WGS) entry which is preliminary data.</text>
</comment>
<accession>A0AA41Z096</accession>
<evidence type="ECO:0000259" key="4">
    <source>
        <dbReference type="PROSITE" id="PS50949"/>
    </source>
</evidence>
<dbReference type="SUPFAM" id="SSF48008">
    <property type="entry name" value="GntR ligand-binding domain-like"/>
    <property type="match status" value="1"/>
</dbReference>
<dbReference type="InterPro" id="IPR011711">
    <property type="entry name" value="GntR_C"/>
</dbReference>
<reference evidence="5" key="1">
    <citation type="submission" date="2022-05" db="EMBL/GenBank/DDBJ databases">
        <authorList>
            <person name="Pankratov T."/>
        </authorList>
    </citation>
    <scope>NUCLEOTIDE SEQUENCE</scope>
    <source>
        <strain evidence="5">BP6-180914</strain>
    </source>
</reference>
<organism evidence="5 6">
    <name type="scientific">Lichenifustis flavocetrariae</name>
    <dbReference type="NCBI Taxonomy" id="2949735"/>
    <lineage>
        <taxon>Bacteria</taxon>
        <taxon>Pseudomonadati</taxon>
        <taxon>Pseudomonadota</taxon>
        <taxon>Alphaproteobacteria</taxon>
        <taxon>Hyphomicrobiales</taxon>
        <taxon>Lichenihabitantaceae</taxon>
        <taxon>Lichenifustis</taxon>
    </lineage>
</organism>
<dbReference type="SMART" id="SM00895">
    <property type="entry name" value="FCD"/>
    <property type="match status" value="1"/>
</dbReference>
<proteinExistence type="predicted"/>
<dbReference type="GO" id="GO:0003677">
    <property type="term" value="F:DNA binding"/>
    <property type="evidence" value="ECO:0007669"/>
    <property type="project" value="UniProtKB-KW"/>
</dbReference>
<dbReference type="InterPro" id="IPR008920">
    <property type="entry name" value="TF_FadR/GntR_C"/>
</dbReference>
<sequence length="226" mass="25292">MELRPLLDQVRARHRTAASAVTETLRAAIVDGVIPGGAALRQDLLAAELGVSRMPVRESLRRLETEGLIDFVPHCGAVVATLSTEDIFEIAQMRVALENLALERSFASSDMSHLDQAEAICVALDDAEALTVFTSLNRRFHMALYGIKPGTRLRRQIETLYDAYDRYFAVEHARLDRRRRSQDEHRALLAACRARDLSAARRTLKRHIGDPAAKLAAIFERRNPPV</sequence>
<dbReference type="InterPro" id="IPR000524">
    <property type="entry name" value="Tscrpt_reg_HTH_GntR"/>
</dbReference>
<dbReference type="PRINTS" id="PR00035">
    <property type="entry name" value="HTHGNTR"/>
</dbReference>
<evidence type="ECO:0000313" key="5">
    <source>
        <dbReference type="EMBL" id="MCW6511826.1"/>
    </source>
</evidence>
<dbReference type="Pfam" id="PF07729">
    <property type="entry name" value="FCD"/>
    <property type="match status" value="1"/>
</dbReference>
<dbReference type="RefSeq" id="WP_282588205.1">
    <property type="nucleotide sequence ID" value="NZ_JAMOIM010000034.1"/>
</dbReference>
<evidence type="ECO:0000313" key="6">
    <source>
        <dbReference type="Proteomes" id="UP001165667"/>
    </source>
</evidence>
<gene>
    <name evidence="5" type="ORF">M8523_28100</name>
</gene>
<evidence type="ECO:0000256" key="2">
    <source>
        <dbReference type="ARBA" id="ARBA00023125"/>
    </source>
</evidence>
<dbReference type="InterPro" id="IPR036390">
    <property type="entry name" value="WH_DNA-bd_sf"/>
</dbReference>
<protein>
    <submittedName>
        <fullName evidence="5">GntR family transcriptional regulator</fullName>
    </submittedName>
</protein>
<evidence type="ECO:0000256" key="3">
    <source>
        <dbReference type="ARBA" id="ARBA00023163"/>
    </source>
</evidence>
<dbReference type="Gene3D" id="1.20.120.530">
    <property type="entry name" value="GntR ligand-binding domain-like"/>
    <property type="match status" value="1"/>
</dbReference>
<dbReference type="InterPro" id="IPR036388">
    <property type="entry name" value="WH-like_DNA-bd_sf"/>
</dbReference>
<name>A0AA41Z096_9HYPH</name>
<keyword evidence="6" id="KW-1185">Reference proteome</keyword>
<dbReference type="PROSITE" id="PS50949">
    <property type="entry name" value="HTH_GNTR"/>
    <property type="match status" value="1"/>
</dbReference>
<dbReference type="GO" id="GO:0003700">
    <property type="term" value="F:DNA-binding transcription factor activity"/>
    <property type="evidence" value="ECO:0007669"/>
    <property type="project" value="InterPro"/>
</dbReference>
<evidence type="ECO:0000256" key="1">
    <source>
        <dbReference type="ARBA" id="ARBA00023015"/>
    </source>
</evidence>
<dbReference type="AlphaFoldDB" id="A0AA41Z096"/>
<dbReference type="EMBL" id="JAMOIM010000034">
    <property type="protein sequence ID" value="MCW6511826.1"/>
    <property type="molecule type" value="Genomic_DNA"/>
</dbReference>